<accession>A0A5P9JRT2</accession>
<feature type="region of interest" description="Disordered" evidence="1">
    <location>
        <begin position="308"/>
        <end position="336"/>
    </location>
</feature>
<feature type="compositionally biased region" description="Basic residues" evidence="1">
    <location>
        <begin position="311"/>
        <end position="322"/>
    </location>
</feature>
<dbReference type="KEGG" id="vg:80541361"/>
<reference evidence="2" key="2">
    <citation type="submission" date="2019-05" db="EMBL/GenBank/DDBJ databases">
        <authorList>
            <person name="Sutherland M."/>
            <person name="Sarker S."/>
            <person name="Raidal S.R."/>
        </authorList>
    </citation>
    <scope>NUCLEOTIDE SEQUENCE</scope>
    <source>
        <strain evidence="2">PsHV 5</strain>
    </source>
</reference>
<name>A0A5P9JRT2_9ALPH</name>
<evidence type="ECO:0000256" key="1">
    <source>
        <dbReference type="SAM" id="MobiDB-lite"/>
    </source>
</evidence>
<dbReference type="EMBL" id="MK955929">
    <property type="protein sequence ID" value="QFU14558.1"/>
    <property type="molecule type" value="Genomic_DNA"/>
</dbReference>
<dbReference type="Proteomes" id="UP001162227">
    <property type="component" value="Segment"/>
</dbReference>
<dbReference type="RefSeq" id="YP_010802588.1">
    <property type="nucleotide sequence ID" value="NC_077028.1"/>
</dbReference>
<gene>
    <name evidence="2" type="primary">hypothetical protein</name>
</gene>
<protein>
    <submittedName>
        <fullName evidence="2">Uncharacterized protein</fullName>
    </submittedName>
</protein>
<sequence length="349" mass="39504">MAICVTDRDVSLLFGQERRNEGLLSSALAADVSAIRIKRELDLKPLKGLSLVIKGSEFWGLCSSTDVVLSALKKYSEYEILLIPFVPSDSGRWSCFPPPSLIDDICQRITSDDVHCFSLYVSGLPNSSLQNTEVTWTVDCKCRILNGNDISSTITDNFIGENNINKFITCVCCILDVWDSDLERETKLDMIKAAICEDRSSVKLCSDRGDMAASYRYTNDGMQINVISGFTDDRAWMPHINTSSITRPESLYKMWLGSWFRIRPFIRVSRIVPRVRAKSHHNVSRSLTNETSKTSACETVFDTGSVPARRMQQRSRLRKRTTAHRDEKPRYNEVASRSTRGVNFIDDID</sequence>
<evidence type="ECO:0000313" key="3">
    <source>
        <dbReference type="Proteomes" id="UP001162227"/>
    </source>
</evidence>
<dbReference type="GeneID" id="80541361"/>
<organism evidence="2 3">
    <name type="scientific">Psittacid alphaherpesvirus 5</name>
    <dbReference type="NCBI Taxonomy" id="2972693"/>
    <lineage>
        <taxon>Viruses</taxon>
        <taxon>Duplodnaviria</taxon>
        <taxon>Heunggongvirae</taxon>
        <taxon>Peploviricota</taxon>
        <taxon>Herviviricetes</taxon>
        <taxon>Herpesvirales</taxon>
        <taxon>Orthoherpesviridae</taxon>
        <taxon>Alphaherpesvirinae</taxon>
        <taxon>Iltovirus</taxon>
        <taxon>Iltovirus psittacidalpha5</taxon>
    </lineage>
</organism>
<evidence type="ECO:0000313" key="2">
    <source>
        <dbReference type="EMBL" id="QFU14558.1"/>
    </source>
</evidence>
<reference evidence="2" key="1">
    <citation type="journal article" date="2019" name="Vet. Microbiol.">
        <title>Molecular and microscopic characterisation of a novel pathogenic herpesvirus from Indian ringneck parrots (Psittacula krameri).</title>
        <authorList>
            <person name="Sutherland M."/>
            <person name="Sarker S."/>
            <person name="Raidal S.R."/>
        </authorList>
    </citation>
    <scope>NUCLEOTIDE SEQUENCE</scope>
    <source>
        <strain evidence="2">PsHV 5</strain>
    </source>
</reference>
<keyword evidence="3" id="KW-1185">Reference proteome</keyword>
<proteinExistence type="predicted"/>